<dbReference type="RefSeq" id="WP_238315976.1">
    <property type="nucleotide sequence ID" value="NZ_BQKV01000018.1"/>
</dbReference>
<evidence type="ECO:0000313" key="9">
    <source>
        <dbReference type="Proteomes" id="UP001055185"/>
    </source>
</evidence>
<sequence>MAFSQEQYDELVMNLVVEGGNARSLAMEAMQEAKKGNFDRADELMKECDEALLAAHNTQTDMIQAEIRGDHIPVMLLMVHAQDHLMDAMVVKDLAAEIIELYRSRG</sequence>
<comment type="caution">
    <text evidence="8">The sequence shown here is derived from an EMBL/GenBank/DDBJ whole genome shotgun (WGS) entry which is preliminary data.</text>
</comment>
<proteinExistence type="predicted"/>
<keyword evidence="6" id="KW-0460">Magnesium</keyword>
<feature type="binding site" evidence="6">
    <location>
        <position position="83"/>
    </location>
    <ligand>
        <name>Mg(2+)</name>
        <dbReference type="ChEBI" id="CHEBI:18420"/>
        <note>ligand shared between all trimeric partners</note>
    </ligand>
</feature>
<keyword evidence="6" id="KW-0479">Metal-binding</keyword>
<dbReference type="Pfam" id="PF02255">
    <property type="entry name" value="PTS_IIA"/>
    <property type="match status" value="1"/>
</dbReference>
<dbReference type="GO" id="GO:0016740">
    <property type="term" value="F:transferase activity"/>
    <property type="evidence" value="ECO:0007669"/>
    <property type="project" value="UniProtKB-KW"/>
</dbReference>
<keyword evidence="3" id="KW-0808">Transferase</keyword>
<dbReference type="InterPro" id="IPR003188">
    <property type="entry name" value="PTS_IIA_lac/cel"/>
</dbReference>
<evidence type="ECO:0000256" key="7">
    <source>
        <dbReference type="PROSITE-ProRule" id="PRU00418"/>
    </source>
</evidence>
<dbReference type="InterPro" id="IPR036542">
    <property type="entry name" value="PTS_IIA_lac/cel_sf"/>
</dbReference>
<dbReference type="GO" id="GO:0046872">
    <property type="term" value="F:metal ion binding"/>
    <property type="evidence" value="ECO:0007669"/>
    <property type="project" value="UniProtKB-KW"/>
</dbReference>
<dbReference type="PIRSF" id="PIRSF000699">
    <property type="entry name" value="PTS_IILac_III"/>
    <property type="match status" value="1"/>
</dbReference>
<dbReference type="GO" id="GO:0009401">
    <property type="term" value="P:phosphoenolpyruvate-dependent sugar phosphotransferase system"/>
    <property type="evidence" value="ECO:0007669"/>
    <property type="project" value="UniProtKB-KW"/>
</dbReference>
<dbReference type="PANTHER" id="PTHR34382">
    <property type="entry name" value="PTS SYSTEM N,N'-DIACETYLCHITOBIOSE-SPECIFIC EIIA COMPONENT"/>
    <property type="match status" value="1"/>
</dbReference>
<evidence type="ECO:0000256" key="5">
    <source>
        <dbReference type="PIRSR" id="PIRSR000699-1"/>
    </source>
</evidence>
<keyword evidence="2" id="KW-0762">Sugar transport</keyword>
<name>A0AA37IWM6_9FIRM</name>
<reference evidence="8" key="1">
    <citation type="journal article" date="2022" name="Int. J. Syst. Evol. Microbiol.">
        <title>Genome-based, phenotypic and chemotaxonomic classification of Faecalibacterium strains: proposal of three novel species Faecalibacterium duncaniae sp. nov., Faecalibacterium hattorii sp. nov. and Faecalibacterium gallinarum sp. nov. .</title>
        <authorList>
            <person name="Sakamoto M."/>
            <person name="Sakurai N."/>
            <person name="Tanno H."/>
            <person name="Iino T."/>
            <person name="Ohkuma M."/>
            <person name="Endo A."/>
        </authorList>
    </citation>
    <scope>NUCLEOTIDE SEQUENCE</scope>
    <source>
        <strain evidence="8">JCM 17207</strain>
    </source>
</reference>
<dbReference type="EMBL" id="BQKV01000018">
    <property type="protein sequence ID" value="GJN63789.1"/>
    <property type="molecule type" value="Genomic_DNA"/>
</dbReference>
<evidence type="ECO:0000256" key="2">
    <source>
        <dbReference type="ARBA" id="ARBA00022597"/>
    </source>
</evidence>
<feature type="modified residue" description="Phosphohistidine; by HPr" evidence="7">
    <location>
        <position position="80"/>
    </location>
</feature>
<dbReference type="CDD" id="cd00215">
    <property type="entry name" value="PTS_IIA_lac"/>
    <property type="match status" value="1"/>
</dbReference>
<keyword evidence="9" id="KW-1185">Reference proteome</keyword>
<evidence type="ECO:0000256" key="1">
    <source>
        <dbReference type="ARBA" id="ARBA00022448"/>
    </source>
</evidence>
<keyword evidence="1" id="KW-0813">Transport</keyword>
<evidence type="ECO:0000313" key="8">
    <source>
        <dbReference type="EMBL" id="GJN63789.1"/>
    </source>
</evidence>
<gene>
    <name evidence="8" type="ORF">JCM17207_04140</name>
</gene>
<organism evidence="8 9">
    <name type="scientific">Faecalibacterium gallinarum</name>
    <dbReference type="NCBI Taxonomy" id="2903556"/>
    <lineage>
        <taxon>Bacteria</taxon>
        <taxon>Bacillati</taxon>
        <taxon>Bacillota</taxon>
        <taxon>Clostridia</taxon>
        <taxon>Eubacteriales</taxon>
        <taxon>Oscillospiraceae</taxon>
        <taxon>Faecalibacterium</taxon>
    </lineage>
</organism>
<accession>A0AA37IWM6</accession>
<dbReference type="PROSITE" id="PS51095">
    <property type="entry name" value="PTS_EIIA_TYPE_3"/>
    <property type="match status" value="1"/>
</dbReference>
<keyword evidence="4" id="KW-0598">Phosphotransferase system</keyword>
<dbReference type="PANTHER" id="PTHR34382:SF7">
    <property type="entry name" value="PTS SYSTEM N,N'-DIACETYLCHITOBIOSE-SPECIFIC EIIA COMPONENT"/>
    <property type="match status" value="1"/>
</dbReference>
<evidence type="ECO:0000256" key="6">
    <source>
        <dbReference type="PIRSR" id="PIRSR000699-2"/>
    </source>
</evidence>
<dbReference type="Proteomes" id="UP001055185">
    <property type="component" value="Unassembled WGS sequence"/>
</dbReference>
<protein>
    <submittedName>
        <fullName evidence="8">PTS mannose transporter subunit IIA</fullName>
    </submittedName>
</protein>
<dbReference type="Gene3D" id="1.20.58.80">
    <property type="entry name" value="Phosphotransferase system, lactose/cellobiose-type IIA subunit"/>
    <property type="match status" value="1"/>
</dbReference>
<evidence type="ECO:0000256" key="4">
    <source>
        <dbReference type="ARBA" id="ARBA00022683"/>
    </source>
</evidence>
<dbReference type="SUPFAM" id="SSF46973">
    <property type="entry name" value="Enzyme IIa from lactose specific PTS, IIa-lac"/>
    <property type="match status" value="1"/>
</dbReference>
<dbReference type="AlphaFoldDB" id="A0AA37IWM6"/>
<evidence type="ECO:0000256" key="3">
    <source>
        <dbReference type="ARBA" id="ARBA00022679"/>
    </source>
</evidence>
<comment type="cofactor">
    <cofactor evidence="6">
        <name>Mg(2+)</name>
        <dbReference type="ChEBI" id="CHEBI:18420"/>
    </cofactor>
    <text evidence="6">Binds 1 Mg(2+) ion per trimer.</text>
</comment>
<feature type="active site" description="Tele-phosphohistidine intermediate" evidence="5">
    <location>
        <position position="80"/>
    </location>
</feature>